<evidence type="ECO:0000313" key="2">
    <source>
        <dbReference type="Proteomes" id="UP000439903"/>
    </source>
</evidence>
<proteinExistence type="predicted"/>
<dbReference type="OrthoDB" id="2427347at2759"/>
<accession>A0A8H3X987</accession>
<protein>
    <submittedName>
        <fullName evidence="1">Gephyrin: PROVISIONAL</fullName>
    </submittedName>
</protein>
<keyword evidence="2" id="KW-1185">Reference proteome</keyword>
<organism evidence="1 2">
    <name type="scientific">Gigaspora margarita</name>
    <dbReference type="NCBI Taxonomy" id="4874"/>
    <lineage>
        <taxon>Eukaryota</taxon>
        <taxon>Fungi</taxon>
        <taxon>Fungi incertae sedis</taxon>
        <taxon>Mucoromycota</taxon>
        <taxon>Glomeromycotina</taxon>
        <taxon>Glomeromycetes</taxon>
        <taxon>Diversisporales</taxon>
        <taxon>Gigasporaceae</taxon>
        <taxon>Gigaspora</taxon>
    </lineage>
</organism>
<reference evidence="1 2" key="1">
    <citation type="journal article" date="2019" name="Environ. Microbiol.">
        <title>At the nexus of three kingdoms: the genome of the mycorrhizal fungus Gigaspora margarita provides insights into plant, endobacterial and fungal interactions.</title>
        <authorList>
            <person name="Venice F."/>
            <person name="Ghignone S."/>
            <person name="Salvioli di Fossalunga A."/>
            <person name="Amselem J."/>
            <person name="Novero M."/>
            <person name="Xianan X."/>
            <person name="Sedzielewska Toro K."/>
            <person name="Morin E."/>
            <person name="Lipzen A."/>
            <person name="Grigoriev I.V."/>
            <person name="Henrissat B."/>
            <person name="Martin F.M."/>
            <person name="Bonfante P."/>
        </authorList>
    </citation>
    <scope>NUCLEOTIDE SEQUENCE [LARGE SCALE GENOMIC DNA]</scope>
    <source>
        <strain evidence="1 2">BEG34</strain>
    </source>
</reference>
<dbReference type="EMBL" id="WTPW01001490">
    <property type="protein sequence ID" value="KAF0432480.1"/>
    <property type="molecule type" value="Genomic_DNA"/>
</dbReference>
<gene>
    <name evidence="1" type="ORF">F8M41_005179</name>
</gene>
<name>A0A8H3X987_GIGMA</name>
<dbReference type="AlphaFoldDB" id="A0A8H3X987"/>
<dbReference type="Proteomes" id="UP000439903">
    <property type="component" value="Unassembled WGS sequence"/>
</dbReference>
<comment type="caution">
    <text evidence="1">The sequence shown here is derived from an EMBL/GenBank/DDBJ whole genome shotgun (WGS) entry which is preliminary data.</text>
</comment>
<evidence type="ECO:0000313" key="1">
    <source>
        <dbReference type="EMBL" id="KAF0432480.1"/>
    </source>
</evidence>
<sequence length="86" mass="9468">MHKCAVQVITKVMLSNVKDSLLVQLIVKGTHRSSAISVAEPKLGKINLSLQARDKAIIACYRYHSSGTKIAIKILAPYNNTNETNF</sequence>